<keyword evidence="2" id="KW-1185">Reference proteome</keyword>
<accession>A0AAN7JTV6</accession>
<gene>
    <name evidence="1" type="ORF">SAY87_008572</name>
</gene>
<evidence type="ECO:0000313" key="2">
    <source>
        <dbReference type="Proteomes" id="UP001345219"/>
    </source>
</evidence>
<evidence type="ECO:0000313" key="1">
    <source>
        <dbReference type="EMBL" id="KAK4754815.1"/>
    </source>
</evidence>
<sequence length="177" mass="20421">MGEFHLCCRELGHVAERDGDGSDSTASAASTELVRPFSNRSRRRRILGNCRLLNPGIRSSNRVFLQLSRIEGRQAFGFDPMCIAVFLWRCHPLYRFFLLHNRDEYHGRSSVMVEWGGRTTIGRERYFGWRDLACLFEEWEDGLYHKCSGNPKHPSSQDQRGPPHSVLAGEICFKLYP</sequence>
<dbReference type="InterPro" id="IPR008551">
    <property type="entry name" value="TANGO2"/>
</dbReference>
<organism evidence="1 2">
    <name type="scientific">Trapa incisa</name>
    <dbReference type="NCBI Taxonomy" id="236973"/>
    <lineage>
        <taxon>Eukaryota</taxon>
        <taxon>Viridiplantae</taxon>
        <taxon>Streptophyta</taxon>
        <taxon>Embryophyta</taxon>
        <taxon>Tracheophyta</taxon>
        <taxon>Spermatophyta</taxon>
        <taxon>Magnoliopsida</taxon>
        <taxon>eudicotyledons</taxon>
        <taxon>Gunneridae</taxon>
        <taxon>Pentapetalae</taxon>
        <taxon>rosids</taxon>
        <taxon>malvids</taxon>
        <taxon>Myrtales</taxon>
        <taxon>Lythraceae</taxon>
        <taxon>Trapa</taxon>
    </lineage>
</organism>
<dbReference type="AlphaFoldDB" id="A0AAN7JTV6"/>
<name>A0AAN7JTV6_9MYRT</name>
<comment type="caution">
    <text evidence="1">The sequence shown here is derived from an EMBL/GenBank/DDBJ whole genome shotgun (WGS) entry which is preliminary data.</text>
</comment>
<protein>
    <submittedName>
        <fullName evidence="1">Uncharacterized protein</fullName>
    </submittedName>
</protein>
<proteinExistence type="predicted"/>
<dbReference type="Proteomes" id="UP001345219">
    <property type="component" value="Chromosome 8"/>
</dbReference>
<dbReference type="Pfam" id="PF05742">
    <property type="entry name" value="TANGO2"/>
    <property type="match status" value="1"/>
</dbReference>
<dbReference type="EMBL" id="JAXIOK010000014">
    <property type="protein sequence ID" value="KAK4754815.1"/>
    <property type="molecule type" value="Genomic_DNA"/>
</dbReference>
<reference evidence="1 2" key="1">
    <citation type="journal article" date="2023" name="Hortic Res">
        <title>Pangenome of water caltrop reveals structural variations and asymmetric subgenome divergence after allopolyploidization.</title>
        <authorList>
            <person name="Zhang X."/>
            <person name="Chen Y."/>
            <person name="Wang L."/>
            <person name="Yuan Y."/>
            <person name="Fang M."/>
            <person name="Shi L."/>
            <person name="Lu R."/>
            <person name="Comes H.P."/>
            <person name="Ma Y."/>
            <person name="Chen Y."/>
            <person name="Huang G."/>
            <person name="Zhou Y."/>
            <person name="Zheng Z."/>
            <person name="Qiu Y."/>
        </authorList>
    </citation>
    <scope>NUCLEOTIDE SEQUENCE [LARGE SCALE GENOMIC DNA]</scope>
    <source>
        <tissue evidence="1">Roots</tissue>
    </source>
</reference>